<dbReference type="EMBL" id="HBKN01013522">
    <property type="protein sequence ID" value="CAE2288020.1"/>
    <property type="molecule type" value="Transcribed_RNA"/>
</dbReference>
<reference evidence="2" key="1">
    <citation type="submission" date="2021-01" db="EMBL/GenBank/DDBJ databases">
        <authorList>
            <person name="Corre E."/>
            <person name="Pelletier E."/>
            <person name="Niang G."/>
            <person name="Scheremetjew M."/>
            <person name="Finn R."/>
            <person name="Kale V."/>
            <person name="Holt S."/>
            <person name="Cochrane G."/>
            <person name="Meng A."/>
            <person name="Brown T."/>
            <person name="Cohen L."/>
        </authorList>
    </citation>
    <scope>NUCLEOTIDE SEQUENCE</scope>
    <source>
        <strain evidence="2">CCMP 2712</strain>
    </source>
</reference>
<dbReference type="AlphaFoldDB" id="A0A6U5YQH7"/>
<evidence type="ECO:0000313" key="2">
    <source>
        <dbReference type="EMBL" id="CAE2288017.1"/>
    </source>
</evidence>
<evidence type="ECO:0000313" key="3">
    <source>
        <dbReference type="EMBL" id="CAE2288020.1"/>
    </source>
</evidence>
<name>A0A6U5YQH7_GUITH</name>
<feature type="region of interest" description="Disordered" evidence="1">
    <location>
        <begin position="88"/>
        <end position="126"/>
    </location>
</feature>
<accession>A0A6U5YQH7</accession>
<evidence type="ECO:0000256" key="1">
    <source>
        <dbReference type="SAM" id="MobiDB-lite"/>
    </source>
</evidence>
<proteinExistence type="predicted"/>
<sequence>MSNKMPRRKDMNVMLVMVSVGIATALVALAIKGRTGSILASRGNLDEQMKVYKEAERAIDHQQKVAWKGFKRARARVALDVRDAPNRLAGYSVPGSTTQSFPPPSSQTSGQGGSNRLAGFSASGKDASSDDLGTSLLHLSQLDDSIGSQPVKKIKIKIDEHKKPKVVPVKFSKETVNLFKTLEEQAHTGLQQPRKNGKLYAKADSIMSINTHLPPSKAFVDLKKQVEDIGFEQDRFHYNK</sequence>
<protein>
    <submittedName>
        <fullName evidence="2">Uncharacterized protein</fullName>
    </submittedName>
</protein>
<dbReference type="EMBL" id="HBKN01013521">
    <property type="protein sequence ID" value="CAE2288017.1"/>
    <property type="molecule type" value="Transcribed_RNA"/>
</dbReference>
<gene>
    <name evidence="2" type="ORF">GTHE00462_LOCUS10535</name>
    <name evidence="3" type="ORF">GTHE00462_LOCUS10536</name>
</gene>
<organism evidence="2">
    <name type="scientific">Guillardia theta</name>
    <name type="common">Cryptophyte</name>
    <name type="synonym">Cryptomonas phi</name>
    <dbReference type="NCBI Taxonomy" id="55529"/>
    <lineage>
        <taxon>Eukaryota</taxon>
        <taxon>Cryptophyceae</taxon>
        <taxon>Pyrenomonadales</taxon>
        <taxon>Geminigeraceae</taxon>
        <taxon>Guillardia</taxon>
    </lineage>
</organism>